<organism evidence="1">
    <name type="scientific">Anguilla anguilla</name>
    <name type="common">European freshwater eel</name>
    <name type="synonym">Muraena anguilla</name>
    <dbReference type="NCBI Taxonomy" id="7936"/>
    <lineage>
        <taxon>Eukaryota</taxon>
        <taxon>Metazoa</taxon>
        <taxon>Chordata</taxon>
        <taxon>Craniata</taxon>
        <taxon>Vertebrata</taxon>
        <taxon>Euteleostomi</taxon>
        <taxon>Actinopterygii</taxon>
        <taxon>Neopterygii</taxon>
        <taxon>Teleostei</taxon>
        <taxon>Anguilliformes</taxon>
        <taxon>Anguillidae</taxon>
        <taxon>Anguilla</taxon>
    </lineage>
</organism>
<evidence type="ECO:0000313" key="1">
    <source>
        <dbReference type="EMBL" id="JAH64339.1"/>
    </source>
</evidence>
<reference evidence="1" key="2">
    <citation type="journal article" date="2015" name="Fish Shellfish Immunol.">
        <title>Early steps in the European eel (Anguilla anguilla)-Vibrio vulnificus interaction in the gills: Role of the RtxA13 toxin.</title>
        <authorList>
            <person name="Callol A."/>
            <person name="Pajuelo D."/>
            <person name="Ebbesson L."/>
            <person name="Teles M."/>
            <person name="MacKenzie S."/>
            <person name="Amaro C."/>
        </authorList>
    </citation>
    <scope>NUCLEOTIDE SEQUENCE</scope>
</reference>
<reference evidence="1" key="1">
    <citation type="submission" date="2014-11" db="EMBL/GenBank/DDBJ databases">
        <authorList>
            <person name="Amaro Gonzalez C."/>
        </authorList>
    </citation>
    <scope>NUCLEOTIDE SEQUENCE</scope>
</reference>
<proteinExistence type="predicted"/>
<name>A0A0E9UES1_ANGAN</name>
<dbReference type="EMBL" id="GBXM01044238">
    <property type="protein sequence ID" value="JAH64339.1"/>
    <property type="molecule type" value="Transcribed_RNA"/>
</dbReference>
<sequence>MSRRFASSLQDALR</sequence>
<protein>
    <submittedName>
        <fullName evidence="1">Uncharacterized protein</fullName>
    </submittedName>
</protein>
<accession>A0A0E9UES1</accession>